<keyword evidence="1" id="KW-0805">Transcription regulation</keyword>
<evidence type="ECO:0000256" key="4">
    <source>
        <dbReference type="PROSITE-ProRule" id="PRU00335"/>
    </source>
</evidence>
<dbReference type="EMBL" id="CAJSLV010000106">
    <property type="protein sequence ID" value="CAG6398651.1"/>
    <property type="molecule type" value="Genomic_DNA"/>
</dbReference>
<name>A0A9W4GVV0_9ACTN</name>
<dbReference type="InterPro" id="IPR009057">
    <property type="entry name" value="Homeodomain-like_sf"/>
</dbReference>
<reference evidence="7" key="1">
    <citation type="submission" date="2021-05" db="EMBL/GenBank/DDBJ databases">
        <authorList>
            <person name="Arsene-Ploetze F."/>
        </authorList>
    </citation>
    <scope>NUCLEOTIDE SEQUENCE</scope>
    <source>
        <strain evidence="7">DSM 42138</strain>
    </source>
</reference>
<dbReference type="PRINTS" id="PR00455">
    <property type="entry name" value="HTHTETR"/>
</dbReference>
<gene>
    <name evidence="7" type="ORF">SCOCK_720011</name>
</gene>
<dbReference type="Pfam" id="PF00440">
    <property type="entry name" value="TetR_N"/>
    <property type="match status" value="1"/>
</dbReference>
<evidence type="ECO:0000256" key="2">
    <source>
        <dbReference type="ARBA" id="ARBA00023125"/>
    </source>
</evidence>
<dbReference type="InterPro" id="IPR049445">
    <property type="entry name" value="TetR_SbtR-like_C"/>
</dbReference>
<dbReference type="GO" id="GO:0000976">
    <property type="term" value="F:transcription cis-regulatory region binding"/>
    <property type="evidence" value="ECO:0007669"/>
    <property type="project" value="TreeGrafter"/>
</dbReference>
<dbReference type="PANTHER" id="PTHR30055:SF234">
    <property type="entry name" value="HTH-TYPE TRANSCRIPTIONAL REGULATOR BETI"/>
    <property type="match status" value="1"/>
</dbReference>
<feature type="compositionally biased region" description="Basic residues" evidence="5">
    <location>
        <begin position="226"/>
        <end position="235"/>
    </location>
</feature>
<protein>
    <submittedName>
        <fullName evidence="7">TetR family transcriptional regulator</fullName>
    </submittedName>
</protein>
<dbReference type="SUPFAM" id="SSF46689">
    <property type="entry name" value="Homeodomain-like"/>
    <property type="match status" value="1"/>
</dbReference>
<dbReference type="InterPro" id="IPR001647">
    <property type="entry name" value="HTH_TetR"/>
</dbReference>
<evidence type="ECO:0000256" key="1">
    <source>
        <dbReference type="ARBA" id="ARBA00023015"/>
    </source>
</evidence>
<dbReference type="PANTHER" id="PTHR30055">
    <property type="entry name" value="HTH-TYPE TRANSCRIPTIONAL REGULATOR RUTR"/>
    <property type="match status" value="1"/>
</dbReference>
<keyword evidence="3" id="KW-0804">Transcription</keyword>
<dbReference type="AlphaFoldDB" id="A0A9W4GVV0"/>
<evidence type="ECO:0000256" key="5">
    <source>
        <dbReference type="SAM" id="MobiDB-lite"/>
    </source>
</evidence>
<keyword evidence="2 4" id="KW-0238">DNA-binding</keyword>
<feature type="DNA-binding region" description="H-T-H motif" evidence="4">
    <location>
        <begin position="53"/>
        <end position="72"/>
    </location>
</feature>
<dbReference type="SUPFAM" id="SSF48498">
    <property type="entry name" value="Tetracyclin repressor-like, C-terminal domain"/>
    <property type="match status" value="1"/>
</dbReference>
<dbReference type="InterPro" id="IPR036271">
    <property type="entry name" value="Tet_transcr_reg_TetR-rel_C_sf"/>
</dbReference>
<dbReference type="InterPro" id="IPR050109">
    <property type="entry name" value="HTH-type_TetR-like_transc_reg"/>
</dbReference>
<feature type="domain" description="HTH tetR-type" evidence="6">
    <location>
        <begin position="30"/>
        <end position="90"/>
    </location>
</feature>
<dbReference type="GO" id="GO:0003700">
    <property type="term" value="F:DNA-binding transcription factor activity"/>
    <property type="evidence" value="ECO:0007669"/>
    <property type="project" value="TreeGrafter"/>
</dbReference>
<comment type="caution">
    <text evidence="7">The sequence shown here is derived from an EMBL/GenBank/DDBJ whole genome shotgun (WGS) entry which is preliminary data.</text>
</comment>
<keyword evidence="8" id="KW-1185">Reference proteome</keyword>
<evidence type="ECO:0000256" key="3">
    <source>
        <dbReference type="ARBA" id="ARBA00023163"/>
    </source>
</evidence>
<dbReference type="Pfam" id="PF21597">
    <property type="entry name" value="TetR_C_43"/>
    <property type="match status" value="1"/>
</dbReference>
<proteinExistence type="predicted"/>
<dbReference type="PROSITE" id="PS50977">
    <property type="entry name" value="HTH_TETR_2"/>
    <property type="match status" value="1"/>
</dbReference>
<evidence type="ECO:0000259" key="6">
    <source>
        <dbReference type="PROSITE" id="PS50977"/>
    </source>
</evidence>
<evidence type="ECO:0000313" key="8">
    <source>
        <dbReference type="Proteomes" id="UP001152519"/>
    </source>
</evidence>
<evidence type="ECO:0000313" key="7">
    <source>
        <dbReference type="EMBL" id="CAG6398651.1"/>
    </source>
</evidence>
<sequence>MSMSWCHFRGGMYHRVVPKLWNETIDAHRAAVRDAALDATAALVEQGGLLSVTMSRIAQETGIGRATLYKYFPDVEAVLTAWHERRITAHLEQLIAARDRAGTAGERLAAVLHAYALITHGRHGHHGTDLSALLHQGEHVARAHRQLTDFVRDLLAEAAKDGEVRGDIAPDELAHYCLHALTAAGGLPSKAAVHRLVTVTLAGLHPRAETEQPCSAADDTVQPGHHPAHRRPTAH</sequence>
<feature type="region of interest" description="Disordered" evidence="5">
    <location>
        <begin position="210"/>
        <end position="235"/>
    </location>
</feature>
<accession>A0A9W4GVV0</accession>
<dbReference type="Proteomes" id="UP001152519">
    <property type="component" value="Unassembled WGS sequence"/>
</dbReference>
<organism evidence="7 8">
    <name type="scientific">Actinacidiphila cocklensis</name>
    <dbReference type="NCBI Taxonomy" id="887465"/>
    <lineage>
        <taxon>Bacteria</taxon>
        <taxon>Bacillati</taxon>
        <taxon>Actinomycetota</taxon>
        <taxon>Actinomycetes</taxon>
        <taxon>Kitasatosporales</taxon>
        <taxon>Streptomycetaceae</taxon>
        <taxon>Actinacidiphila</taxon>
    </lineage>
</organism>
<dbReference type="Gene3D" id="1.10.357.10">
    <property type="entry name" value="Tetracycline Repressor, domain 2"/>
    <property type="match status" value="1"/>
</dbReference>